<dbReference type="GO" id="GO:0085020">
    <property type="term" value="P:protein K6-linked ubiquitination"/>
    <property type="evidence" value="ECO:0007669"/>
    <property type="project" value="TreeGrafter"/>
</dbReference>
<organism evidence="5 6">
    <name type="scientific">Agrobacterium tumefaciens</name>
    <dbReference type="NCBI Taxonomy" id="358"/>
    <lineage>
        <taxon>Bacteria</taxon>
        <taxon>Pseudomonadati</taxon>
        <taxon>Pseudomonadota</taxon>
        <taxon>Alphaproteobacteria</taxon>
        <taxon>Hyphomicrobiales</taxon>
        <taxon>Rhizobiaceae</taxon>
        <taxon>Rhizobium/Agrobacterium group</taxon>
        <taxon>Agrobacterium</taxon>
        <taxon>Agrobacterium tumefaciens complex</taxon>
    </lineage>
</organism>
<keyword evidence="1" id="KW-0677">Repeat</keyword>
<comment type="caution">
    <text evidence="5">The sequence shown here is derived from an EMBL/GenBank/DDBJ whole genome shotgun (WGS) entry which is preliminary data.</text>
</comment>
<dbReference type="Pfam" id="PF00023">
    <property type="entry name" value="Ank"/>
    <property type="match status" value="1"/>
</dbReference>
<dbReference type="PANTHER" id="PTHR24171:SF8">
    <property type="entry name" value="BRCA1-ASSOCIATED RING DOMAIN PROTEIN 1"/>
    <property type="match status" value="1"/>
</dbReference>
<dbReference type="InterPro" id="IPR002110">
    <property type="entry name" value="Ankyrin_rpt"/>
</dbReference>
<name>A0A546XXP8_AGRTU</name>
<feature type="repeat" description="ANK" evidence="3">
    <location>
        <begin position="83"/>
        <end position="115"/>
    </location>
</feature>
<dbReference type="PROSITE" id="PS50297">
    <property type="entry name" value="ANK_REP_REGION"/>
    <property type="match status" value="2"/>
</dbReference>
<keyword evidence="4" id="KW-0732">Signal</keyword>
<dbReference type="InterPro" id="IPR036770">
    <property type="entry name" value="Ankyrin_rpt-contain_sf"/>
</dbReference>
<evidence type="ECO:0000313" key="6">
    <source>
        <dbReference type="Proteomes" id="UP000317023"/>
    </source>
</evidence>
<protein>
    <submittedName>
        <fullName evidence="5">Ankyrin repeat domain-containing protein</fullName>
    </submittedName>
</protein>
<feature type="repeat" description="ANK" evidence="3">
    <location>
        <begin position="116"/>
        <end position="148"/>
    </location>
</feature>
<feature type="chain" id="PRO_5022128798" evidence="4">
    <location>
        <begin position="19"/>
        <end position="214"/>
    </location>
</feature>
<dbReference type="Gene3D" id="1.25.40.20">
    <property type="entry name" value="Ankyrin repeat-containing domain"/>
    <property type="match status" value="1"/>
</dbReference>
<dbReference type="PANTHER" id="PTHR24171">
    <property type="entry name" value="ANKYRIN REPEAT DOMAIN-CONTAINING PROTEIN 39-RELATED"/>
    <property type="match status" value="1"/>
</dbReference>
<evidence type="ECO:0000256" key="4">
    <source>
        <dbReference type="SAM" id="SignalP"/>
    </source>
</evidence>
<proteinExistence type="predicted"/>
<dbReference type="SUPFAM" id="SSF48403">
    <property type="entry name" value="Ankyrin repeat"/>
    <property type="match status" value="1"/>
</dbReference>
<dbReference type="SMART" id="SM00248">
    <property type="entry name" value="ANK"/>
    <property type="match status" value="5"/>
</dbReference>
<dbReference type="EMBL" id="SGOE01000004">
    <property type="protein sequence ID" value="TRB05523.1"/>
    <property type="molecule type" value="Genomic_DNA"/>
</dbReference>
<evidence type="ECO:0000256" key="3">
    <source>
        <dbReference type="PROSITE-ProRule" id="PRU00023"/>
    </source>
</evidence>
<dbReference type="AlphaFoldDB" id="A0A546XXP8"/>
<dbReference type="GO" id="GO:0004842">
    <property type="term" value="F:ubiquitin-protein transferase activity"/>
    <property type="evidence" value="ECO:0007669"/>
    <property type="project" value="TreeGrafter"/>
</dbReference>
<feature type="repeat" description="ANK" evidence="3">
    <location>
        <begin position="50"/>
        <end position="82"/>
    </location>
</feature>
<evidence type="ECO:0000256" key="2">
    <source>
        <dbReference type="ARBA" id="ARBA00023043"/>
    </source>
</evidence>
<keyword evidence="2 3" id="KW-0040">ANK repeat</keyword>
<dbReference type="Proteomes" id="UP000317023">
    <property type="component" value="Unassembled WGS sequence"/>
</dbReference>
<evidence type="ECO:0000313" key="5">
    <source>
        <dbReference type="EMBL" id="TRB05523.1"/>
    </source>
</evidence>
<accession>A0A546XXP8</accession>
<feature type="signal peptide" evidence="4">
    <location>
        <begin position="1"/>
        <end position="18"/>
    </location>
</feature>
<dbReference type="Pfam" id="PF12796">
    <property type="entry name" value="Ank_2"/>
    <property type="match status" value="1"/>
</dbReference>
<dbReference type="PROSITE" id="PS50088">
    <property type="entry name" value="ANK_REPEAT"/>
    <property type="match status" value="3"/>
</dbReference>
<gene>
    <name evidence="5" type="ORF">EXN61_17095</name>
</gene>
<reference evidence="5 6" key="1">
    <citation type="journal article" date="2019" name="Appl. Microbiol. Biotechnol.">
        <title>Differential efficiency of wild type rhizogenic strains for rol gene transformation of plants.</title>
        <authorList>
            <person name="Desmet S."/>
            <person name="De Keyser E."/>
            <person name="Van Vaerenbergh J."/>
            <person name="Baeyen S."/>
            <person name="Van Huylenbroeck J."/>
            <person name="Geelen D."/>
            <person name="Dhooghe E."/>
        </authorList>
    </citation>
    <scope>NUCLEOTIDE SEQUENCE [LARGE SCALE GENOMIC DNA]</scope>
    <source>
        <strain evidence="5 6">MAFF210266</strain>
    </source>
</reference>
<evidence type="ECO:0000256" key="1">
    <source>
        <dbReference type="ARBA" id="ARBA00022737"/>
    </source>
</evidence>
<sequence length="214" mass="22616">MRRLVLCGVLMMTIGANAQASVLEAVTAKDHVRLEQLLKNSGATEERNVQGQTPLLVAVWQNDVASARLLLDAGADVDARDNIEDSPFLVAGAQGRTEILRMILKKGANLESTNRFGGTALIPAAEKGHPEAVDMLLAAGVDVDHVNRLGWTALLEVTILRDGGAVSQRIVRSLLAGGADVAVKDFDGRTALAHARERGLTEIVALLEAAGAKD</sequence>